<keyword evidence="3" id="KW-0274">FAD</keyword>
<dbReference type="InterPro" id="IPR036188">
    <property type="entry name" value="FAD/NAD-bd_sf"/>
</dbReference>
<name>A0AAD5WTB7_9PEZI</name>
<keyword evidence="5" id="KW-0503">Monooxygenase</keyword>
<reference evidence="8" key="1">
    <citation type="submission" date="2022-07" db="EMBL/GenBank/DDBJ databases">
        <title>Draft genome sequence of Zalerion maritima ATCC 34329, a (micro)plastics degrading marine fungus.</title>
        <authorList>
            <person name="Paco A."/>
            <person name="Goncalves M.F.M."/>
            <person name="Rocha-Santos T.A.P."/>
            <person name="Alves A."/>
        </authorList>
    </citation>
    <scope>NUCLEOTIDE SEQUENCE</scope>
    <source>
        <strain evidence="8">ATCC 34329</strain>
    </source>
</reference>
<organism evidence="8 9">
    <name type="scientific">Zalerion maritima</name>
    <dbReference type="NCBI Taxonomy" id="339359"/>
    <lineage>
        <taxon>Eukaryota</taxon>
        <taxon>Fungi</taxon>
        <taxon>Dikarya</taxon>
        <taxon>Ascomycota</taxon>
        <taxon>Pezizomycotina</taxon>
        <taxon>Sordariomycetes</taxon>
        <taxon>Lulworthiomycetidae</taxon>
        <taxon>Lulworthiales</taxon>
        <taxon>Lulworthiaceae</taxon>
        <taxon>Zalerion</taxon>
    </lineage>
</organism>
<protein>
    <recommendedName>
        <fullName evidence="7">FAD-binding domain-containing protein</fullName>
    </recommendedName>
</protein>
<dbReference type="SUPFAM" id="SSF51905">
    <property type="entry name" value="FAD/NAD(P)-binding domain"/>
    <property type="match status" value="1"/>
</dbReference>
<evidence type="ECO:0000256" key="3">
    <source>
        <dbReference type="ARBA" id="ARBA00022827"/>
    </source>
</evidence>
<evidence type="ECO:0000256" key="6">
    <source>
        <dbReference type="SAM" id="MobiDB-lite"/>
    </source>
</evidence>
<comment type="similarity">
    <text evidence="1">Belongs to the paxM FAD-dependent monooxygenase family.</text>
</comment>
<dbReference type="InterPro" id="IPR002938">
    <property type="entry name" value="FAD-bd"/>
</dbReference>
<dbReference type="PANTHER" id="PTHR13789:SF311">
    <property type="entry name" value="HYDROXYLASE, PUTATIVE (AFU_ORTHOLOGUE AFUA_5G10180)-RELATED"/>
    <property type="match status" value="1"/>
</dbReference>
<dbReference type="Gene3D" id="3.50.50.60">
    <property type="entry name" value="FAD/NAD(P)-binding domain"/>
    <property type="match status" value="1"/>
</dbReference>
<dbReference type="GO" id="GO:0071949">
    <property type="term" value="F:FAD binding"/>
    <property type="evidence" value="ECO:0007669"/>
    <property type="project" value="InterPro"/>
</dbReference>
<evidence type="ECO:0000256" key="5">
    <source>
        <dbReference type="ARBA" id="ARBA00023033"/>
    </source>
</evidence>
<feature type="domain" description="FAD-binding" evidence="7">
    <location>
        <begin position="24"/>
        <end position="361"/>
    </location>
</feature>
<feature type="region of interest" description="Disordered" evidence="6">
    <location>
        <begin position="1"/>
        <end position="21"/>
    </location>
</feature>
<dbReference type="Proteomes" id="UP001201980">
    <property type="component" value="Unassembled WGS sequence"/>
</dbReference>
<keyword evidence="2" id="KW-0285">Flavoprotein</keyword>
<evidence type="ECO:0000313" key="8">
    <source>
        <dbReference type="EMBL" id="KAJ2903507.1"/>
    </source>
</evidence>
<dbReference type="InterPro" id="IPR050493">
    <property type="entry name" value="FAD-dep_Monooxygenase_BioMet"/>
</dbReference>
<comment type="caution">
    <text evidence="8">The sequence shown here is derived from an EMBL/GenBank/DDBJ whole genome shotgun (WGS) entry which is preliminary data.</text>
</comment>
<dbReference type="Pfam" id="PF01494">
    <property type="entry name" value="FAD_binding_3"/>
    <property type="match status" value="1"/>
</dbReference>
<dbReference type="PRINTS" id="PR00420">
    <property type="entry name" value="RNGMNOXGNASE"/>
</dbReference>
<dbReference type="SUPFAM" id="SSF54373">
    <property type="entry name" value="FAD-linked reductases, C-terminal domain"/>
    <property type="match status" value="1"/>
</dbReference>
<accession>A0AAD5WTB7</accession>
<dbReference type="AlphaFoldDB" id="A0AAD5WTB7"/>
<evidence type="ECO:0000256" key="2">
    <source>
        <dbReference type="ARBA" id="ARBA00022630"/>
    </source>
</evidence>
<sequence length="510" mass="56653">MSSAQSSTSRRGKKPHASRGEKHLKVLIVGAGIGGLSTAIALARHGVKSTVLEKLPQLSPASSPSGVGAGIQLPPNGARVLRQLGVLDALLENGGQALEFMDHMSWADGTVIRRRDLTKCEELYGAPWINVHREDYLRVLYNEAQRSGVSVMFNCDIAKVEPETPSVTLNTGMIIKGDVIIGADGIWSNMRNKIFPDPPRPVETGYMAYRITLTTEELLSLKDFRINEMVRDPQIGQRIWLGPDSHLVLYPVKEGKKFNIVAICPDDIPSSEYRDGCFSPVQANPSDIRRTFADWDPVITKMLSRVTKALKWKLCTITEPPTWVKGRVCLLGDAAHPMVPFLAQGSVAASEDAITLGTLLGLTSKHLLPLQPSMPDLSHVLKKYEQLRRTHARFIQTQSLRQGYFNRLSDSREQVLRDEIMGSMEFNMLKPDGSLRDVGPEEKGGPPLTDGKWCWIVFRHDFEQQARIMFSNAYGKFIQAFGVGTPTSEKGRVVEDVHAHGQQEMVRSHL</sequence>
<keyword evidence="4" id="KW-0560">Oxidoreductase</keyword>
<evidence type="ECO:0000256" key="1">
    <source>
        <dbReference type="ARBA" id="ARBA00007992"/>
    </source>
</evidence>
<evidence type="ECO:0000256" key="4">
    <source>
        <dbReference type="ARBA" id="ARBA00023002"/>
    </source>
</evidence>
<evidence type="ECO:0000259" key="7">
    <source>
        <dbReference type="Pfam" id="PF01494"/>
    </source>
</evidence>
<proteinExistence type="inferred from homology"/>
<evidence type="ECO:0000313" key="9">
    <source>
        <dbReference type="Proteomes" id="UP001201980"/>
    </source>
</evidence>
<dbReference type="EMBL" id="JAKWBI020000079">
    <property type="protein sequence ID" value="KAJ2903507.1"/>
    <property type="molecule type" value="Genomic_DNA"/>
</dbReference>
<gene>
    <name evidence="8" type="ORF">MKZ38_009729</name>
</gene>
<dbReference type="PANTHER" id="PTHR13789">
    <property type="entry name" value="MONOOXYGENASE"/>
    <property type="match status" value="1"/>
</dbReference>
<keyword evidence="9" id="KW-1185">Reference proteome</keyword>
<dbReference type="GO" id="GO:0004497">
    <property type="term" value="F:monooxygenase activity"/>
    <property type="evidence" value="ECO:0007669"/>
    <property type="project" value="UniProtKB-KW"/>
</dbReference>